<dbReference type="AlphaFoldDB" id="A0A371AXW7"/>
<dbReference type="GO" id="GO:0003677">
    <property type="term" value="F:DNA binding"/>
    <property type="evidence" value="ECO:0007669"/>
    <property type="project" value="InterPro"/>
</dbReference>
<sequence length="56" mass="6659">MIKESVVECLNGYFTEIKNDKQIVSKLPLKDYENMLDKDLFYRCHRNAILDVSYVD</sequence>
<evidence type="ECO:0000313" key="2">
    <source>
        <dbReference type="EMBL" id="RDU24418.1"/>
    </source>
</evidence>
<dbReference type="InterPro" id="IPR007492">
    <property type="entry name" value="LytTR_DNA-bd_dom"/>
</dbReference>
<dbReference type="Pfam" id="PF04397">
    <property type="entry name" value="LytTR"/>
    <property type="match status" value="1"/>
</dbReference>
<reference evidence="2 3" key="1">
    <citation type="submission" date="2018-07" db="EMBL/GenBank/DDBJ databases">
        <title>Anaerosacharophilus polymeroproducens gen. nov. sp. nov., an anaerobic bacterium isolated from salt field.</title>
        <authorList>
            <person name="Kim W."/>
            <person name="Yang S.-H."/>
            <person name="Oh J."/>
            <person name="Lee J.-H."/>
            <person name="Kwon K.K."/>
        </authorList>
    </citation>
    <scope>NUCLEOTIDE SEQUENCE [LARGE SCALE GENOMIC DNA]</scope>
    <source>
        <strain evidence="2 3">MCWD5</strain>
    </source>
</reference>
<organism evidence="2 3">
    <name type="scientific">Anaerosacchariphilus polymeriproducens</name>
    <dbReference type="NCBI Taxonomy" id="1812858"/>
    <lineage>
        <taxon>Bacteria</taxon>
        <taxon>Bacillati</taxon>
        <taxon>Bacillota</taxon>
        <taxon>Clostridia</taxon>
        <taxon>Lachnospirales</taxon>
        <taxon>Lachnospiraceae</taxon>
        <taxon>Anaerosacchariphilus</taxon>
    </lineage>
</organism>
<evidence type="ECO:0000259" key="1">
    <source>
        <dbReference type="Pfam" id="PF04397"/>
    </source>
</evidence>
<proteinExistence type="predicted"/>
<dbReference type="Proteomes" id="UP000255036">
    <property type="component" value="Unassembled WGS sequence"/>
</dbReference>
<feature type="domain" description="HTH LytTR-type" evidence="1">
    <location>
        <begin position="11"/>
        <end position="55"/>
    </location>
</feature>
<name>A0A371AXW7_9FIRM</name>
<keyword evidence="3" id="KW-1185">Reference proteome</keyword>
<dbReference type="EMBL" id="QRCT01000012">
    <property type="protein sequence ID" value="RDU24418.1"/>
    <property type="molecule type" value="Genomic_DNA"/>
</dbReference>
<comment type="caution">
    <text evidence="2">The sequence shown here is derived from an EMBL/GenBank/DDBJ whole genome shotgun (WGS) entry which is preliminary data.</text>
</comment>
<protein>
    <recommendedName>
        <fullName evidence="1">HTH LytTR-type domain-containing protein</fullName>
    </recommendedName>
</protein>
<gene>
    <name evidence="2" type="ORF">DWV06_02770</name>
</gene>
<accession>A0A371AXW7</accession>
<dbReference type="Gene3D" id="2.40.50.40">
    <property type="match status" value="1"/>
</dbReference>
<evidence type="ECO:0000313" key="3">
    <source>
        <dbReference type="Proteomes" id="UP000255036"/>
    </source>
</evidence>
<dbReference type="OrthoDB" id="9774865at2"/>